<reference evidence="2" key="1">
    <citation type="submission" date="2018-02" db="EMBL/GenBank/DDBJ databases">
        <title>Rhizophora mucronata_Transcriptome.</title>
        <authorList>
            <person name="Meera S.P."/>
            <person name="Sreeshan A."/>
            <person name="Augustine A."/>
        </authorList>
    </citation>
    <scope>NUCLEOTIDE SEQUENCE</scope>
    <source>
        <tissue evidence="2">Leaf</tissue>
    </source>
</reference>
<evidence type="ECO:0000313" key="2">
    <source>
        <dbReference type="EMBL" id="MBX46779.1"/>
    </source>
</evidence>
<proteinExistence type="predicted"/>
<evidence type="ECO:0000256" key="1">
    <source>
        <dbReference type="SAM" id="Phobius"/>
    </source>
</evidence>
<keyword evidence="1" id="KW-0812">Transmembrane</keyword>
<protein>
    <submittedName>
        <fullName evidence="2">Uncharacterized protein</fullName>
    </submittedName>
</protein>
<keyword evidence="1" id="KW-0472">Membrane</keyword>
<accession>A0A2P2NWI2</accession>
<sequence length="65" mass="7257">MVVLLFHLSDHDSSQTFSYYQHFGTSMTMGVWQASLLSLSVENSLLLLLLQSLVLLLVVYSSSCC</sequence>
<dbReference type="EMBL" id="GGEC01066295">
    <property type="protein sequence ID" value="MBX46779.1"/>
    <property type="molecule type" value="Transcribed_RNA"/>
</dbReference>
<feature type="transmembrane region" description="Helical" evidence="1">
    <location>
        <begin position="45"/>
        <end position="63"/>
    </location>
</feature>
<organism evidence="2">
    <name type="scientific">Rhizophora mucronata</name>
    <name type="common">Asiatic mangrove</name>
    <dbReference type="NCBI Taxonomy" id="61149"/>
    <lineage>
        <taxon>Eukaryota</taxon>
        <taxon>Viridiplantae</taxon>
        <taxon>Streptophyta</taxon>
        <taxon>Embryophyta</taxon>
        <taxon>Tracheophyta</taxon>
        <taxon>Spermatophyta</taxon>
        <taxon>Magnoliopsida</taxon>
        <taxon>eudicotyledons</taxon>
        <taxon>Gunneridae</taxon>
        <taxon>Pentapetalae</taxon>
        <taxon>rosids</taxon>
        <taxon>fabids</taxon>
        <taxon>Malpighiales</taxon>
        <taxon>Rhizophoraceae</taxon>
        <taxon>Rhizophora</taxon>
    </lineage>
</organism>
<dbReference type="AlphaFoldDB" id="A0A2P2NWI2"/>
<keyword evidence="1" id="KW-1133">Transmembrane helix</keyword>
<name>A0A2P2NWI2_RHIMU</name>